<evidence type="ECO:0000313" key="2">
    <source>
        <dbReference type="Proteomes" id="UP000660708"/>
    </source>
</evidence>
<dbReference type="AlphaFoldDB" id="A0A8I0MVK2"/>
<name>A0A8I0MVK2_9GAMM</name>
<protein>
    <submittedName>
        <fullName evidence="1">Uncharacterized protein</fullName>
    </submittedName>
</protein>
<keyword evidence="2" id="KW-1185">Reference proteome</keyword>
<dbReference type="Proteomes" id="UP000660708">
    <property type="component" value="Unassembled WGS sequence"/>
</dbReference>
<gene>
    <name evidence="1" type="ORF">PPEP_a1211</name>
</gene>
<dbReference type="EMBL" id="AQHF01000020">
    <property type="protein sequence ID" value="MBE0346167.1"/>
    <property type="molecule type" value="Genomic_DNA"/>
</dbReference>
<organism evidence="1 2">
    <name type="scientific">Pseudoalteromonas peptidolytica F12-50-A1</name>
    <dbReference type="NCBI Taxonomy" id="1315280"/>
    <lineage>
        <taxon>Bacteria</taxon>
        <taxon>Pseudomonadati</taxon>
        <taxon>Pseudomonadota</taxon>
        <taxon>Gammaproteobacteria</taxon>
        <taxon>Alteromonadales</taxon>
        <taxon>Pseudoalteromonadaceae</taxon>
        <taxon>Pseudoalteromonas</taxon>
    </lineage>
</organism>
<sequence>MLNQAQDLTDITHYLDGVAVKYQIIELENGEMYLEIADV</sequence>
<reference evidence="1 2" key="1">
    <citation type="submission" date="2015-06" db="EMBL/GenBank/DDBJ databases">
        <title>Genome sequence of Pseudoalteromonas peptidolytica.</title>
        <authorList>
            <person name="Xie B.-B."/>
            <person name="Rong J.-C."/>
            <person name="Qin Q.-L."/>
            <person name="Zhang Y.-Z."/>
        </authorList>
    </citation>
    <scope>NUCLEOTIDE SEQUENCE [LARGE SCALE GENOMIC DNA]</scope>
    <source>
        <strain evidence="1 2">F12-50-A1</strain>
    </source>
</reference>
<accession>A0A8I0MVK2</accession>
<comment type="caution">
    <text evidence="1">The sequence shown here is derived from an EMBL/GenBank/DDBJ whole genome shotgun (WGS) entry which is preliminary data.</text>
</comment>
<proteinExistence type="predicted"/>
<evidence type="ECO:0000313" key="1">
    <source>
        <dbReference type="EMBL" id="MBE0346167.1"/>
    </source>
</evidence>